<sequence>MFLSVSALTTSYTEHNYPISTILLEAPTPVPDPVSALPKKKVRFATTTKSQTVKTNSLPLPEFSIPVPITPIPKESLREPAWFPEPDTPTPELLELPESLKGLFKERYTVNPLPLFVLDALRKGNSRHPKIMLSDCQENNNLLYYQNKLYIPVLDELKTALLRLYHDSPVISHLHHTRTFELLSRDYY</sequence>
<dbReference type="EMBL" id="CP063405">
    <property type="protein sequence ID" value="QSZ29848.1"/>
    <property type="molecule type" value="Genomic_DNA"/>
</dbReference>
<proteinExistence type="predicted"/>
<accession>A0A8A3P7B0</accession>
<protein>
    <submittedName>
        <fullName evidence="1">Uncharacterized protein</fullName>
    </submittedName>
</protein>
<organism evidence="1 2">
    <name type="scientific">Monilinia vaccinii-corymbosi</name>
    <dbReference type="NCBI Taxonomy" id="61207"/>
    <lineage>
        <taxon>Eukaryota</taxon>
        <taxon>Fungi</taxon>
        <taxon>Dikarya</taxon>
        <taxon>Ascomycota</taxon>
        <taxon>Pezizomycotina</taxon>
        <taxon>Leotiomycetes</taxon>
        <taxon>Helotiales</taxon>
        <taxon>Sclerotiniaceae</taxon>
        <taxon>Monilinia</taxon>
    </lineage>
</organism>
<evidence type="ECO:0000313" key="1">
    <source>
        <dbReference type="EMBL" id="QSZ29848.1"/>
    </source>
</evidence>
<dbReference type="AlphaFoldDB" id="A0A8A3P7B0"/>
<evidence type="ECO:0000313" key="2">
    <source>
        <dbReference type="Proteomes" id="UP000672032"/>
    </source>
</evidence>
<name>A0A8A3P7B0_9HELO</name>
<keyword evidence="2" id="KW-1185">Reference proteome</keyword>
<gene>
    <name evidence="1" type="ORF">DSL72_004366</name>
</gene>
<dbReference type="Proteomes" id="UP000672032">
    <property type="component" value="Chromosome 1"/>
</dbReference>
<reference evidence="1" key="1">
    <citation type="submission" date="2020-10" db="EMBL/GenBank/DDBJ databases">
        <title>Genome Sequence of Monilinia vaccinii-corymbosi Sheds Light on Mummy Berry Disease Infection of Blueberry and Mating Type.</title>
        <authorList>
            <person name="Yow A.G."/>
            <person name="Zhang Y."/>
            <person name="Bansal K."/>
            <person name="Eacker S.M."/>
            <person name="Sullivan S."/>
            <person name="Liachko I."/>
            <person name="Cubeta M.A."/>
            <person name="Rollins J.A."/>
            <person name="Ashrafi H."/>
        </authorList>
    </citation>
    <scope>NUCLEOTIDE SEQUENCE</scope>
    <source>
        <strain evidence="1">RL-1</strain>
    </source>
</reference>